<reference evidence="1 2" key="1">
    <citation type="submission" date="2020-09" db="EMBL/GenBank/DDBJ databases">
        <title>De no assembly of potato wild relative species, Solanum commersonii.</title>
        <authorList>
            <person name="Cho K."/>
        </authorList>
    </citation>
    <scope>NUCLEOTIDE SEQUENCE [LARGE SCALE GENOMIC DNA]</scope>
    <source>
        <strain evidence="1">LZ3.2</strain>
        <tissue evidence="1">Leaf</tissue>
    </source>
</reference>
<comment type="caution">
    <text evidence="1">The sequence shown here is derived from an EMBL/GenBank/DDBJ whole genome shotgun (WGS) entry which is preliminary data.</text>
</comment>
<name>A0A9J5X1T3_SOLCO</name>
<proteinExistence type="predicted"/>
<sequence>MSDSREVEIFVEHTKEDQWNYDIPDYEGNPQQGGEDLVDVNIIEKSDACDATCEEQKIKLKKKTMEIRVV</sequence>
<accession>A0A9J5X1T3</accession>
<dbReference type="Proteomes" id="UP000824120">
    <property type="component" value="Chromosome 10"/>
</dbReference>
<protein>
    <submittedName>
        <fullName evidence="1">Uncharacterized protein</fullName>
    </submittedName>
</protein>
<keyword evidence="2" id="KW-1185">Reference proteome</keyword>
<evidence type="ECO:0000313" key="2">
    <source>
        <dbReference type="Proteomes" id="UP000824120"/>
    </source>
</evidence>
<dbReference type="AlphaFoldDB" id="A0A9J5X1T3"/>
<organism evidence="1 2">
    <name type="scientific">Solanum commersonii</name>
    <name type="common">Commerson's wild potato</name>
    <name type="synonym">Commerson's nightshade</name>
    <dbReference type="NCBI Taxonomy" id="4109"/>
    <lineage>
        <taxon>Eukaryota</taxon>
        <taxon>Viridiplantae</taxon>
        <taxon>Streptophyta</taxon>
        <taxon>Embryophyta</taxon>
        <taxon>Tracheophyta</taxon>
        <taxon>Spermatophyta</taxon>
        <taxon>Magnoliopsida</taxon>
        <taxon>eudicotyledons</taxon>
        <taxon>Gunneridae</taxon>
        <taxon>Pentapetalae</taxon>
        <taxon>asterids</taxon>
        <taxon>lamiids</taxon>
        <taxon>Solanales</taxon>
        <taxon>Solanaceae</taxon>
        <taxon>Solanoideae</taxon>
        <taxon>Solaneae</taxon>
        <taxon>Solanum</taxon>
    </lineage>
</organism>
<evidence type="ECO:0000313" key="1">
    <source>
        <dbReference type="EMBL" id="KAG5581260.1"/>
    </source>
</evidence>
<dbReference type="OrthoDB" id="10402618at2759"/>
<gene>
    <name evidence="1" type="ORF">H5410_051887</name>
</gene>
<dbReference type="EMBL" id="JACXVP010000010">
    <property type="protein sequence ID" value="KAG5581260.1"/>
    <property type="molecule type" value="Genomic_DNA"/>
</dbReference>